<accession>A0ABV2QJ77</accession>
<gene>
    <name evidence="4" type="ORF">ABIE21_000596</name>
</gene>
<feature type="domain" description="Phospholipid/glycerol acyltransferase" evidence="3">
    <location>
        <begin position="35"/>
        <end position="154"/>
    </location>
</feature>
<comment type="caution">
    <text evidence="4">The sequence shown here is derived from an EMBL/GenBank/DDBJ whole genome shotgun (WGS) entry which is preliminary data.</text>
</comment>
<evidence type="ECO:0000256" key="1">
    <source>
        <dbReference type="ARBA" id="ARBA00022679"/>
    </source>
</evidence>
<dbReference type="PANTHER" id="PTHR10434:SF11">
    <property type="entry name" value="1-ACYL-SN-GLYCEROL-3-PHOSPHATE ACYLTRANSFERASE"/>
    <property type="match status" value="1"/>
</dbReference>
<dbReference type="SUPFAM" id="SSF69593">
    <property type="entry name" value="Glycerol-3-phosphate (1)-acyltransferase"/>
    <property type="match status" value="1"/>
</dbReference>
<dbReference type="CDD" id="cd07989">
    <property type="entry name" value="LPLAT_AGPAT-like"/>
    <property type="match status" value="1"/>
</dbReference>
<dbReference type="Pfam" id="PF01553">
    <property type="entry name" value="Acyltransferase"/>
    <property type="match status" value="1"/>
</dbReference>
<dbReference type="GO" id="GO:0003841">
    <property type="term" value="F:1-acylglycerol-3-phosphate O-acyltransferase activity"/>
    <property type="evidence" value="ECO:0007669"/>
    <property type="project" value="UniProtKB-EC"/>
</dbReference>
<dbReference type="EC" id="2.3.1.51" evidence="4"/>
<dbReference type="PANTHER" id="PTHR10434">
    <property type="entry name" value="1-ACYL-SN-GLYCEROL-3-PHOSPHATE ACYLTRANSFERASE"/>
    <property type="match status" value="1"/>
</dbReference>
<proteinExistence type="predicted"/>
<protein>
    <submittedName>
        <fullName evidence="4">1-acyl-sn-glycerol-3-phosphate acyltransferase</fullName>
        <ecNumber evidence="4">2.3.1.51</ecNumber>
    </submittedName>
</protein>
<sequence>MFYWFMKNLVAGPILKTVFRPWVTGLDNIPKKGGVILAINHLSFIDSVFLPLVLDRRIFFLAKSDYFTGRGLKGWATKAFMNGTGMLPIDRSGGKASEASLNTGLKVLHDGEVLGIYPEGTRSPDGKLYRGRTGVARMILEGNVPVVPVAMIDTEKIMPQGTTIPKVQRLGIVIGEPLDFSRFAGLESDRFILRSITDEIMYELNRLSGQEYVDVYASSVKDRMSARPAR</sequence>
<keyword evidence="2 4" id="KW-0012">Acyltransferase</keyword>
<evidence type="ECO:0000313" key="5">
    <source>
        <dbReference type="Proteomes" id="UP001549257"/>
    </source>
</evidence>
<reference evidence="4 5" key="1">
    <citation type="submission" date="2024-06" db="EMBL/GenBank/DDBJ databases">
        <title>Sorghum-associated microbial communities from plants grown in Nebraska, USA.</title>
        <authorList>
            <person name="Schachtman D."/>
        </authorList>
    </citation>
    <scope>NUCLEOTIDE SEQUENCE [LARGE SCALE GENOMIC DNA]</scope>
    <source>
        <strain evidence="4 5">2857</strain>
    </source>
</reference>
<dbReference type="Proteomes" id="UP001549257">
    <property type="component" value="Unassembled WGS sequence"/>
</dbReference>
<keyword evidence="5" id="KW-1185">Reference proteome</keyword>
<name>A0ABV2QJ77_9MICO</name>
<organism evidence="4 5">
    <name type="scientific">Conyzicola nivalis</name>
    <dbReference type="NCBI Taxonomy" id="1477021"/>
    <lineage>
        <taxon>Bacteria</taxon>
        <taxon>Bacillati</taxon>
        <taxon>Actinomycetota</taxon>
        <taxon>Actinomycetes</taxon>
        <taxon>Micrococcales</taxon>
        <taxon>Microbacteriaceae</taxon>
        <taxon>Conyzicola</taxon>
    </lineage>
</organism>
<dbReference type="SMART" id="SM00563">
    <property type="entry name" value="PlsC"/>
    <property type="match status" value="1"/>
</dbReference>
<dbReference type="InterPro" id="IPR002123">
    <property type="entry name" value="Plipid/glycerol_acylTrfase"/>
</dbReference>
<dbReference type="EMBL" id="JBEPSJ010000001">
    <property type="protein sequence ID" value="MET4581106.1"/>
    <property type="molecule type" value="Genomic_DNA"/>
</dbReference>
<evidence type="ECO:0000313" key="4">
    <source>
        <dbReference type="EMBL" id="MET4581106.1"/>
    </source>
</evidence>
<evidence type="ECO:0000256" key="2">
    <source>
        <dbReference type="ARBA" id="ARBA00023315"/>
    </source>
</evidence>
<dbReference type="RefSeq" id="WP_354023295.1">
    <property type="nucleotide sequence ID" value="NZ_JBEPSJ010000001.1"/>
</dbReference>
<evidence type="ECO:0000259" key="3">
    <source>
        <dbReference type="SMART" id="SM00563"/>
    </source>
</evidence>
<keyword evidence="1 4" id="KW-0808">Transferase</keyword>